<dbReference type="Proteomes" id="UP001642484">
    <property type="component" value="Unassembled WGS sequence"/>
</dbReference>
<comment type="caution">
    <text evidence="3">The sequence shown here is derived from an EMBL/GenBank/DDBJ whole genome shotgun (WGS) entry which is preliminary data.</text>
</comment>
<feature type="chain" id="PRO_5046260829" evidence="2">
    <location>
        <begin position="24"/>
        <end position="335"/>
    </location>
</feature>
<evidence type="ECO:0000256" key="1">
    <source>
        <dbReference type="SAM" id="Phobius"/>
    </source>
</evidence>
<keyword evidence="4" id="KW-1185">Reference proteome</keyword>
<feature type="transmembrane region" description="Helical" evidence="1">
    <location>
        <begin position="81"/>
        <end position="99"/>
    </location>
</feature>
<sequence>MAMARRRCSALLMVAVVFSVHLASNFVTPSYAAPATGLRVTRISQPGLANSGAVGRPHGATALQAFDGMDGLDSVSSAMELPIVIGQAALGLAAIYAIMSMAEYVYHRYFQHLGLNKVQAVRTVRNTLQLSAFQGDGHVEHHRETLDDMSLDIEPGREVVLDEDPFRGTSFPWEGTLKMSAGVMLMAYPTLTFIGWAPQVIVPVVVSAMLLHALVWNALHPNMHGLPDVPLEVGAPSFVLKSFRESALFKYLRSNHEGHHRAVGSHGNYNVCCPGVDQIVGTNVDPLTGVPTPKPVPDWVAPLCILAITPLMPAMAFICLLVLVTYPPLPKATAK</sequence>
<dbReference type="EMBL" id="CAXAMN010021629">
    <property type="protein sequence ID" value="CAK9061634.1"/>
    <property type="molecule type" value="Genomic_DNA"/>
</dbReference>
<keyword evidence="1" id="KW-0472">Membrane</keyword>
<keyword evidence="2" id="KW-0732">Signal</keyword>
<evidence type="ECO:0000313" key="4">
    <source>
        <dbReference type="Proteomes" id="UP001642484"/>
    </source>
</evidence>
<reference evidence="3 4" key="1">
    <citation type="submission" date="2024-02" db="EMBL/GenBank/DDBJ databases">
        <authorList>
            <person name="Chen Y."/>
            <person name="Shah S."/>
            <person name="Dougan E. K."/>
            <person name="Thang M."/>
            <person name="Chan C."/>
        </authorList>
    </citation>
    <scope>NUCLEOTIDE SEQUENCE [LARGE SCALE GENOMIC DNA]</scope>
</reference>
<name>A0ABP0NDI4_9DINO</name>
<evidence type="ECO:0000256" key="2">
    <source>
        <dbReference type="SAM" id="SignalP"/>
    </source>
</evidence>
<feature type="transmembrane region" description="Helical" evidence="1">
    <location>
        <begin position="193"/>
        <end position="216"/>
    </location>
</feature>
<evidence type="ECO:0000313" key="3">
    <source>
        <dbReference type="EMBL" id="CAK9061634.1"/>
    </source>
</evidence>
<protein>
    <submittedName>
        <fullName evidence="3">Uncharacterized protein</fullName>
    </submittedName>
</protein>
<feature type="transmembrane region" description="Helical" evidence="1">
    <location>
        <begin position="299"/>
        <end position="326"/>
    </location>
</feature>
<organism evidence="3 4">
    <name type="scientific">Durusdinium trenchii</name>
    <dbReference type="NCBI Taxonomy" id="1381693"/>
    <lineage>
        <taxon>Eukaryota</taxon>
        <taxon>Sar</taxon>
        <taxon>Alveolata</taxon>
        <taxon>Dinophyceae</taxon>
        <taxon>Suessiales</taxon>
        <taxon>Symbiodiniaceae</taxon>
        <taxon>Durusdinium</taxon>
    </lineage>
</organism>
<accession>A0ABP0NDI4</accession>
<keyword evidence="1" id="KW-1133">Transmembrane helix</keyword>
<gene>
    <name evidence="3" type="ORF">CCMP2556_LOCUS30301</name>
</gene>
<keyword evidence="1" id="KW-0812">Transmembrane</keyword>
<proteinExistence type="predicted"/>
<feature type="signal peptide" evidence="2">
    <location>
        <begin position="1"/>
        <end position="23"/>
    </location>
</feature>